<dbReference type="AlphaFoldDB" id="A0A2A4G1X2"/>
<organism evidence="2 3">
    <name type="scientific">Rhizorhabdus dicambivorans</name>
    <dbReference type="NCBI Taxonomy" id="1850238"/>
    <lineage>
        <taxon>Bacteria</taxon>
        <taxon>Pseudomonadati</taxon>
        <taxon>Pseudomonadota</taxon>
        <taxon>Alphaproteobacteria</taxon>
        <taxon>Sphingomonadales</taxon>
        <taxon>Sphingomonadaceae</taxon>
        <taxon>Rhizorhabdus</taxon>
    </lineage>
</organism>
<dbReference type="RefSeq" id="WP_066965725.1">
    <property type="nucleotide sequence ID" value="NZ_CP023449.1"/>
</dbReference>
<protein>
    <submittedName>
        <fullName evidence="2">Aldo/keto reductase</fullName>
    </submittedName>
</protein>
<dbReference type="Gene3D" id="3.20.20.100">
    <property type="entry name" value="NADP-dependent oxidoreductase domain"/>
    <property type="match status" value="1"/>
</dbReference>
<keyword evidence="3" id="KW-1185">Reference proteome</keyword>
<sequence length="319" mass="33641">MPELRKLGSTGLSVAPLVVGGNVFGWTIDEATSFAVLDAFVDAGATMIDTADVYYAFAPGNVGGESETIIGKWMKARGNRADVQIATKVGLLAIDGDKGLKPSIIIAGIEQSLRRLQTDYIDLYYAHFDDDCATQEAVAEAFDGLVRAGKVRALGASNFSQDRLASALALSEAKGLARYGALQQQFNLMAEDSFPADYRAFCIEQQVGGLAYFGLASGFLTGKYRSAGQVAGSRREHSLKHFFTPRGDAVLAALDGIAAETGTTQAQIALAWIFATPGLTGALASATSVAQVESLIPAMELALDAEQMRRLNEAAATPS</sequence>
<reference evidence="2 3" key="1">
    <citation type="submission" date="2017-09" db="EMBL/GenBank/DDBJ databases">
        <title>The Catabolism of 3,6-Dichlorosalicylic acid is Initiated by the Cytochrome P450 Monooxygenase DsmABC in Rhizorhabdus dicambivorans Ndbn-20.</title>
        <authorList>
            <person name="Na L."/>
        </authorList>
    </citation>
    <scope>NUCLEOTIDE SEQUENCE [LARGE SCALE GENOMIC DNA]</scope>
    <source>
        <strain evidence="2 3">Ndbn-20m</strain>
    </source>
</reference>
<dbReference type="InterPro" id="IPR020471">
    <property type="entry name" value="AKR"/>
</dbReference>
<dbReference type="EMBL" id="NWUF01000002">
    <property type="protein sequence ID" value="PCE43777.1"/>
    <property type="molecule type" value="Genomic_DNA"/>
</dbReference>
<dbReference type="OrthoDB" id="7181835at2"/>
<gene>
    <name evidence="2" type="ORF">COO09_02255</name>
</gene>
<dbReference type="InterPro" id="IPR023210">
    <property type="entry name" value="NADP_OxRdtase_dom"/>
</dbReference>
<dbReference type="PANTHER" id="PTHR43364:SF6">
    <property type="entry name" value="OXIDOREDUCTASE-RELATED"/>
    <property type="match status" value="1"/>
</dbReference>
<dbReference type="Proteomes" id="UP000218934">
    <property type="component" value="Unassembled WGS sequence"/>
</dbReference>
<accession>A0A2A4G1X2</accession>
<feature type="domain" description="NADP-dependent oxidoreductase" evidence="1">
    <location>
        <begin position="16"/>
        <end position="314"/>
    </location>
</feature>
<comment type="caution">
    <text evidence="2">The sequence shown here is derived from an EMBL/GenBank/DDBJ whole genome shotgun (WGS) entry which is preliminary data.</text>
</comment>
<dbReference type="PRINTS" id="PR00069">
    <property type="entry name" value="ALDKETRDTASE"/>
</dbReference>
<dbReference type="PANTHER" id="PTHR43364">
    <property type="entry name" value="NADH-SPECIFIC METHYLGLYOXAL REDUCTASE-RELATED"/>
    <property type="match status" value="1"/>
</dbReference>
<proteinExistence type="predicted"/>
<dbReference type="Pfam" id="PF00248">
    <property type="entry name" value="Aldo_ket_red"/>
    <property type="match status" value="1"/>
</dbReference>
<evidence type="ECO:0000259" key="1">
    <source>
        <dbReference type="Pfam" id="PF00248"/>
    </source>
</evidence>
<dbReference type="InterPro" id="IPR036812">
    <property type="entry name" value="NAD(P)_OxRdtase_dom_sf"/>
</dbReference>
<dbReference type="KEGG" id="rdi:CMV14_21890"/>
<evidence type="ECO:0000313" key="3">
    <source>
        <dbReference type="Proteomes" id="UP000218934"/>
    </source>
</evidence>
<dbReference type="GO" id="GO:0005829">
    <property type="term" value="C:cytosol"/>
    <property type="evidence" value="ECO:0007669"/>
    <property type="project" value="TreeGrafter"/>
</dbReference>
<evidence type="ECO:0000313" key="2">
    <source>
        <dbReference type="EMBL" id="PCE43777.1"/>
    </source>
</evidence>
<dbReference type="CDD" id="cd19081">
    <property type="entry name" value="AKR_AKR9C1"/>
    <property type="match status" value="1"/>
</dbReference>
<dbReference type="InterPro" id="IPR050523">
    <property type="entry name" value="AKR_Detox_Biosynth"/>
</dbReference>
<dbReference type="SUPFAM" id="SSF51430">
    <property type="entry name" value="NAD(P)-linked oxidoreductase"/>
    <property type="match status" value="1"/>
</dbReference>
<dbReference type="GO" id="GO:0016491">
    <property type="term" value="F:oxidoreductase activity"/>
    <property type="evidence" value="ECO:0007669"/>
    <property type="project" value="InterPro"/>
</dbReference>
<name>A0A2A4G1X2_9SPHN</name>